<dbReference type="RefSeq" id="WP_234703199.1">
    <property type="nucleotide sequence ID" value="NZ_JFHR01000032.1"/>
</dbReference>
<gene>
    <name evidence="2" type="ORF">BV95_02836</name>
</gene>
<protein>
    <submittedName>
        <fullName evidence="2">Putative K+ channel TrkA-N</fullName>
    </submittedName>
</protein>
<name>A0A081RCK2_SPHCR</name>
<dbReference type="GO" id="GO:0034220">
    <property type="term" value="P:monoatomic ion transmembrane transport"/>
    <property type="evidence" value="ECO:0007669"/>
    <property type="project" value="UniProtKB-KW"/>
</dbReference>
<dbReference type="EMBL" id="JFHR01000032">
    <property type="protein sequence ID" value="KEQ52925.1"/>
    <property type="molecule type" value="Genomic_DNA"/>
</dbReference>
<evidence type="ECO:0000313" key="2">
    <source>
        <dbReference type="EMBL" id="KEQ52925.1"/>
    </source>
</evidence>
<reference evidence="2 3" key="1">
    <citation type="submission" date="2014-02" db="EMBL/GenBank/DDBJ databases">
        <title>Whole genome sequence of Sphingobium chlorophenolicum NBRC 16172.</title>
        <authorList>
            <person name="Gan H.M."/>
            <person name="Gan H.Y."/>
            <person name="Chew T.H."/>
            <person name="Savka M.A."/>
        </authorList>
    </citation>
    <scope>NUCLEOTIDE SEQUENCE [LARGE SCALE GENOMIC DNA]</scope>
    <source>
        <strain evidence="2 3">NBRC 16172</strain>
    </source>
</reference>
<feature type="transmembrane region" description="Helical" evidence="1">
    <location>
        <begin position="25"/>
        <end position="45"/>
    </location>
</feature>
<organism evidence="2 3">
    <name type="scientific">Sphingobium chlorophenolicum</name>
    <dbReference type="NCBI Taxonomy" id="46429"/>
    <lineage>
        <taxon>Bacteria</taxon>
        <taxon>Pseudomonadati</taxon>
        <taxon>Pseudomonadota</taxon>
        <taxon>Alphaproteobacteria</taxon>
        <taxon>Sphingomonadales</taxon>
        <taxon>Sphingomonadaceae</taxon>
        <taxon>Sphingobium</taxon>
    </lineage>
</organism>
<keyword evidence="1" id="KW-1133">Transmembrane helix</keyword>
<evidence type="ECO:0000256" key="1">
    <source>
        <dbReference type="SAM" id="Phobius"/>
    </source>
</evidence>
<accession>A0A081RCK2</accession>
<evidence type="ECO:0000313" key="3">
    <source>
        <dbReference type="Proteomes" id="UP000028411"/>
    </source>
</evidence>
<keyword evidence="2" id="KW-0407">Ion channel</keyword>
<dbReference type="AlphaFoldDB" id="A0A081RCK2"/>
<keyword evidence="1" id="KW-0472">Membrane</keyword>
<proteinExistence type="predicted"/>
<sequence length="57" mass="6041">MSLTAQLLIATGAVAATVLVHLTGLAILLAAFGLLALHAVEIWLWRHCTGYWTSPPS</sequence>
<dbReference type="Proteomes" id="UP000028411">
    <property type="component" value="Unassembled WGS sequence"/>
</dbReference>
<comment type="caution">
    <text evidence="2">The sequence shown here is derived from an EMBL/GenBank/DDBJ whole genome shotgun (WGS) entry which is preliminary data.</text>
</comment>
<keyword evidence="1" id="KW-0812">Transmembrane</keyword>
<keyword evidence="2" id="KW-0406">Ion transport</keyword>
<keyword evidence="2" id="KW-0813">Transport</keyword>
<dbReference type="PATRIC" id="fig|46429.4.peg.2809"/>